<keyword evidence="2" id="KW-0812">Transmembrane</keyword>
<accession>A0AAN8JVW6</accession>
<keyword evidence="4" id="KW-1185">Reference proteome</keyword>
<organism evidence="3 4">
    <name type="scientific">Patella caerulea</name>
    <name type="common">Rayed Mediterranean limpet</name>
    <dbReference type="NCBI Taxonomy" id="87958"/>
    <lineage>
        <taxon>Eukaryota</taxon>
        <taxon>Metazoa</taxon>
        <taxon>Spiralia</taxon>
        <taxon>Lophotrochozoa</taxon>
        <taxon>Mollusca</taxon>
        <taxon>Gastropoda</taxon>
        <taxon>Patellogastropoda</taxon>
        <taxon>Patelloidea</taxon>
        <taxon>Patellidae</taxon>
        <taxon>Patella</taxon>
    </lineage>
</organism>
<feature type="region of interest" description="Disordered" evidence="1">
    <location>
        <begin position="135"/>
        <end position="166"/>
    </location>
</feature>
<proteinExistence type="predicted"/>
<keyword evidence="2" id="KW-1133">Transmembrane helix</keyword>
<gene>
    <name evidence="3" type="ORF">SNE40_007095</name>
</gene>
<evidence type="ECO:0000313" key="4">
    <source>
        <dbReference type="Proteomes" id="UP001347796"/>
    </source>
</evidence>
<protein>
    <submittedName>
        <fullName evidence="3">Uncharacterized protein</fullName>
    </submittedName>
</protein>
<evidence type="ECO:0000313" key="3">
    <source>
        <dbReference type="EMBL" id="KAK6184666.1"/>
    </source>
</evidence>
<dbReference type="AlphaFoldDB" id="A0AAN8JVW6"/>
<reference evidence="3 4" key="1">
    <citation type="submission" date="2024-01" db="EMBL/GenBank/DDBJ databases">
        <title>The genome of the rayed Mediterranean limpet Patella caerulea (Linnaeus, 1758).</title>
        <authorList>
            <person name="Anh-Thu Weber A."/>
            <person name="Halstead-Nussloch G."/>
        </authorList>
    </citation>
    <scope>NUCLEOTIDE SEQUENCE [LARGE SCALE GENOMIC DNA]</scope>
    <source>
        <strain evidence="3">AATW-2023a</strain>
        <tissue evidence="3">Whole specimen</tissue>
    </source>
</reference>
<sequence>MSSEVPENDIYLMDPDDDGLRLAGIRMDHLIFIFCGLGLILFIIYLMWNSQCSVDKSESEETKEIVKPSPIFAYELEPGIVVMQSKDGEFFRILHEYDSSTRGTKNYGSSSSSQYIQMDPSPVHYIPHYTRPVLQTQPSAPLSPDLMDIGPSGSEQPPPYHTSMRR</sequence>
<evidence type="ECO:0000256" key="1">
    <source>
        <dbReference type="SAM" id="MobiDB-lite"/>
    </source>
</evidence>
<keyword evidence="2" id="KW-0472">Membrane</keyword>
<name>A0AAN8JVW6_PATCE</name>
<comment type="caution">
    <text evidence="3">The sequence shown here is derived from an EMBL/GenBank/DDBJ whole genome shotgun (WGS) entry which is preliminary data.</text>
</comment>
<dbReference type="EMBL" id="JAZGQO010000006">
    <property type="protein sequence ID" value="KAK6184666.1"/>
    <property type="molecule type" value="Genomic_DNA"/>
</dbReference>
<evidence type="ECO:0000256" key="2">
    <source>
        <dbReference type="SAM" id="Phobius"/>
    </source>
</evidence>
<feature type="transmembrane region" description="Helical" evidence="2">
    <location>
        <begin position="30"/>
        <end position="48"/>
    </location>
</feature>
<dbReference type="Proteomes" id="UP001347796">
    <property type="component" value="Unassembled WGS sequence"/>
</dbReference>